<keyword evidence="5" id="KW-1185">Reference proteome</keyword>
<name>A0ABW8C445_9ACTN</name>
<dbReference type="InterPro" id="IPR003658">
    <property type="entry name" value="Anti-sigma_ant"/>
</dbReference>
<dbReference type="RefSeq" id="WP_399647408.1">
    <property type="nucleotide sequence ID" value="NZ_JBITYG010000003.1"/>
</dbReference>
<dbReference type="PANTHER" id="PTHR33495">
    <property type="entry name" value="ANTI-SIGMA FACTOR ANTAGONIST TM_1081-RELATED-RELATED"/>
    <property type="match status" value="1"/>
</dbReference>
<comment type="similarity">
    <text evidence="1 2">Belongs to the anti-sigma-factor antagonist family.</text>
</comment>
<evidence type="ECO:0000256" key="1">
    <source>
        <dbReference type="ARBA" id="ARBA00009013"/>
    </source>
</evidence>
<dbReference type="SUPFAM" id="SSF52091">
    <property type="entry name" value="SpoIIaa-like"/>
    <property type="match status" value="1"/>
</dbReference>
<evidence type="ECO:0000256" key="2">
    <source>
        <dbReference type="RuleBase" id="RU003749"/>
    </source>
</evidence>
<dbReference type="Gene3D" id="3.30.750.24">
    <property type="entry name" value="STAS domain"/>
    <property type="match status" value="1"/>
</dbReference>
<feature type="domain" description="STAS" evidence="3">
    <location>
        <begin position="8"/>
        <end position="117"/>
    </location>
</feature>
<dbReference type="EMBL" id="JBITYG010000003">
    <property type="protein sequence ID" value="MFI9101195.1"/>
    <property type="molecule type" value="Genomic_DNA"/>
</dbReference>
<evidence type="ECO:0000313" key="4">
    <source>
        <dbReference type="EMBL" id="MFI9101195.1"/>
    </source>
</evidence>
<gene>
    <name evidence="4" type="ORF">ACIGXA_11785</name>
</gene>
<dbReference type="Proteomes" id="UP001614394">
    <property type="component" value="Unassembled WGS sequence"/>
</dbReference>
<organism evidence="4 5">
    <name type="scientific">Streptomyces fildesensis</name>
    <dbReference type="NCBI Taxonomy" id="375757"/>
    <lineage>
        <taxon>Bacteria</taxon>
        <taxon>Bacillati</taxon>
        <taxon>Actinomycetota</taxon>
        <taxon>Actinomycetes</taxon>
        <taxon>Kitasatosporales</taxon>
        <taxon>Streptomycetaceae</taxon>
        <taxon>Streptomyces</taxon>
    </lineage>
</organism>
<dbReference type="PANTHER" id="PTHR33495:SF2">
    <property type="entry name" value="ANTI-SIGMA FACTOR ANTAGONIST TM_1081-RELATED"/>
    <property type="match status" value="1"/>
</dbReference>
<reference evidence="4 5" key="1">
    <citation type="submission" date="2024-10" db="EMBL/GenBank/DDBJ databases">
        <title>The Natural Products Discovery Center: Release of the First 8490 Sequenced Strains for Exploring Actinobacteria Biosynthetic Diversity.</title>
        <authorList>
            <person name="Kalkreuter E."/>
            <person name="Kautsar S.A."/>
            <person name="Yang D."/>
            <person name="Bader C.D."/>
            <person name="Teijaro C.N."/>
            <person name="Fluegel L."/>
            <person name="Davis C.M."/>
            <person name="Simpson J.R."/>
            <person name="Lauterbach L."/>
            <person name="Steele A.D."/>
            <person name="Gui C."/>
            <person name="Meng S."/>
            <person name="Li G."/>
            <person name="Viehrig K."/>
            <person name="Ye F."/>
            <person name="Su P."/>
            <person name="Kiefer A.F."/>
            <person name="Nichols A."/>
            <person name="Cepeda A.J."/>
            <person name="Yan W."/>
            <person name="Fan B."/>
            <person name="Jiang Y."/>
            <person name="Adhikari A."/>
            <person name="Zheng C.-J."/>
            <person name="Schuster L."/>
            <person name="Cowan T.M."/>
            <person name="Smanski M.J."/>
            <person name="Chevrette M.G."/>
            <person name="De Carvalho L.P.S."/>
            <person name="Shen B."/>
        </authorList>
    </citation>
    <scope>NUCLEOTIDE SEQUENCE [LARGE SCALE GENOMIC DNA]</scope>
    <source>
        <strain evidence="4 5">NPDC053399</strain>
    </source>
</reference>
<dbReference type="CDD" id="cd07043">
    <property type="entry name" value="STAS_anti-anti-sigma_factors"/>
    <property type="match status" value="1"/>
</dbReference>
<evidence type="ECO:0000259" key="3">
    <source>
        <dbReference type="PROSITE" id="PS50801"/>
    </source>
</evidence>
<dbReference type="InterPro" id="IPR002645">
    <property type="entry name" value="STAS_dom"/>
</dbReference>
<sequence>MYDDQPAFGASRRSVAGTTVVELWGELDVLAAAGLSPFLDALARVADSDFVIDLRPVTFIDCSGLSLLCRFRMHALENGGRIRIVSADPSFTRLLRLTRLGRVFEIHPDLASALARHADDTGPGATNGAIA</sequence>
<dbReference type="Pfam" id="PF01740">
    <property type="entry name" value="STAS"/>
    <property type="match status" value="1"/>
</dbReference>
<comment type="caution">
    <text evidence="4">The sequence shown here is derived from an EMBL/GenBank/DDBJ whole genome shotgun (WGS) entry which is preliminary data.</text>
</comment>
<accession>A0ABW8C445</accession>
<dbReference type="PROSITE" id="PS50801">
    <property type="entry name" value="STAS"/>
    <property type="match status" value="1"/>
</dbReference>
<evidence type="ECO:0000313" key="5">
    <source>
        <dbReference type="Proteomes" id="UP001614394"/>
    </source>
</evidence>
<protein>
    <recommendedName>
        <fullName evidence="2">Anti-sigma factor antagonist</fullName>
    </recommendedName>
</protein>
<dbReference type="InterPro" id="IPR036513">
    <property type="entry name" value="STAS_dom_sf"/>
</dbReference>
<dbReference type="NCBIfam" id="TIGR00377">
    <property type="entry name" value="ant_ant_sig"/>
    <property type="match status" value="1"/>
</dbReference>
<proteinExistence type="inferred from homology"/>